<keyword evidence="6 9" id="KW-0472">Membrane</keyword>
<dbReference type="GO" id="GO:0015276">
    <property type="term" value="F:ligand-gated monoatomic ion channel activity"/>
    <property type="evidence" value="ECO:0007669"/>
    <property type="project" value="InterPro"/>
</dbReference>
<keyword evidence="3" id="KW-1003">Cell membrane</keyword>
<keyword evidence="4 9" id="KW-0812">Transmembrane</keyword>
<name>A0AAN8P9D2_POLSC</name>
<organism evidence="12 13">
    <name type="scientific">Polyplax serrata</name>
    <name type="common">Common mouse louse</name>
    <dbReference type="NCBI Taxonomy" id="468196"/>
    <lineage>
        <taxon>Eukaryota</taxon>
        <taxon>Metazoa</taxon>
        <taxon>Ecdysozoa</taxon>
        <taxon>Arthropoda</taxon>
        <taxon>Hexapoda</taxon>
        <taxon>Insecta</taxon>
        <taxon>Pterygota</taxon>
        <taxon>Neoptera</taxon>
        <taxon>Paraneoptera</taxon>
        <taxon>Psocodea</taxon>
        <taxon>Troctomorpha</taxon>
        <taxon>Phthiraptera</taxon>
        <taxon>Anoplura</taxon>
        <taxon>Polyplacidae</taxon>
        <taxon>Polyplax</taxon>
    </lineage>
</organism>
<feature type="transmembrane region" description="Helical" evidence="9">
    <location>
        <begin position="368"/>
        <end position="386"/>
    </location>
</feature>
<dbReference type="SUPFAM" id="SSF53850">
    <property type="entry name" value="Periplasmic binding protein-like II"/>
    <property type="match status" value="1"/>
</dbReference>
<keyword evidence="8" id="KW-0325">Glycoprotein</keyword>
<feature type="domain" description="Ionotropic glutamate receptor C-terminal" evidence="11">
    <location>
        <begin position="369"/>
        <end position="552"/>
    </location>
</feature>
<comment type="similarity">
    <text evidence="2">Belongs to the glutamate-gated ion channel (TC 1.A.10.1) family.</text>
</comment>
<evidence type="ECO:0000256" key="5">
    <source>
        <dbReference type="ARBA" id="ARBA00022989"/>
    </source>
</evidence>
<dbReference type="GO" id="GO:0050906">
    <property type="term" value="P:detection of stimulus involved in sensory perception"/>
    <property type="evidence" value="ECO:0007669"/>
    <property type="project" value="UniProtKB-ARBA"/>
</dbReference>
<evidence type="ECO:0000256" key="3">
    <source>
        <dbReference type="ARBA" id="ARBA00022475"/>
    </source>
</evidence>
<evidence type="ECO:0000313" key="13">
    <source>
        <dbReference type="Proteomes" id="UP001372834"/>
    </source>
</evidence>
<reference evidence="12 13" key="1">
    <citation type="submission" date="2023-10" db="EMBL/GenBank/DDBJ databases">
        <title>Genomes of two closely related lineages of the louse Polyplax serrata with different host specificities.</title>
        <authorList>
            <person name="Martinu J."/>
            <person name="Tarabai H."/>
            <person name="Stefka J."/>
            <person name="Hypsa V."/>
        </authorList>
    </citation>
    <scope>NUCLEOTIDE SEQUENCE [LARGE SCALE GENOMIC DNA]</scope>
    <source>
        <strain evidence="12">HR10_N</strain>
    </source>
</reference>
<keyword evidence="5 9" id="KW-1133">Transmembrane helix</keyword>
<evidence type="ECO:0000256" key="9">
    <source>
        <dbReference type="SAM" id="Phobius"/>
    </source>
</evidence>
<keyword evidence="10" id="KW-0732">Signal</keyword>
<comment type="caution">
    <text evidence="12">The sequence shown here is derived from an EMBL/GenBank/DDBJ whole genome shotgun (WGS) entry which is preliminary data.</text>
</comment>
<keyword evidence="7" id="KW-0675">Receptor</keyword>
<proteinExistence type="inferred from homology"/>
<dbReference type="Pfam" id="PF00060">
    <property type="entry name" value="Lig_chan"/>
    <property type="match status" value="1"/>
</dbReference>
<evidence type="ECO:0000256" key="8">
    <source>
        <dbReference type="ARBA" id="ARBA00023180"/>
    </source>
</evidence>
<comment type="subcellular location">
    <subcellularLocation>
        <location evidence="1">Cell membrane</location>
        <topology evidence="1">Multi-pass membrane protein</topology>
    </subcellularLocation>
</comment>
<evidence type="ECO:0000313" key="12">
    <source>
        <dbReference type="EMBL" id="KAK6625171.1"/>
    </source>
</evidence>
<evidence type="ECO:0000256" key="4">
    <source>
        <dbReference type="ARBA" id="ARBA00022692"/>
    </source>
</evidence>
<dbReference type="PANTHER" id="PTHR42643">
    <property type="entry name" value="IONOTROPIC RECEPTOR 20A-RELATED"/>
    <property type="match status" value="1"/>
</dbReference>
<sequence length="661" mass="75557">MKTVLHDFVLLSVFFTSASSSVNCPEQIRMNFIVDYFSSKGIKTVTSMLCDGTDKSVRLGKLLSKNGIGFNYVEMKCNDSIETLPSKFLRLGLVIDLACYGAIEVLENASSNNLFLFENYPTQWLIFMSKYVSGATLEAKVKDYTPEGIDPMDFLMGEYKNKEMEKDLLSVNRKVNEIFIESYENELKPPPEANGSSTVEPEELERILKLNLLMDNRVTFAVPNLNDSKNAFNLFSMYKPSEESKPVVSNVGSVRVSSNCQIKFVDNPEGNRNFQGIWMRTGTTVFQPKIFTTLEDLTKRETDIWSKISYEHVRLLAQDLNFSMVIRFFNDYGWSSNGSFTHLMGSLQRKESLLGGSAGLLRMDRLQGIWVSMLILIILVVLVLRVRPVISRRSDLLSDSRDSDFSEIAVYILGAICQQGFSQTPKTISYRIVVFFLLVISVVLFSLYSACIVALLQSSSTAISSIKDMTESNFEVGIQAHFPFFDVLMKEATHPVLKRYYSKKIQHKRGKTHFDLREGIEKMRTDLFAFEVELNAGYSLISQTYQDKEKCGVRIIDLMPKPYICMPIAKKSSYKKIFRKRYIWQEEIGLFDRSWNRWMSQKPKCEVNNIGFLSVGSTEFHPVLSIFLYGVCASLAVFSFELLSKSAYFWGTIKMKFRKKL</sequence>
<dbReference type="Proteomes" id="UP001372834">
    <property type="component" value="Unassembled WGS sequence"/>
</dbReference>
<gene>
    <name evidence="12" type="ORF">RUM43_005462</name>
</gene>
<protein>
    <recommendedName>
        <fullName evidence="11">Ionotropic glutamate receptor C-terminal domain-containing protein</fullName>
    </recommendedName>
</protein>
<evidence type="ECO:0000256" key="6">
    <source>
        <dbReference type="ARBA" id="ARBA00023136"/>
    </source>
</evidence>
<feature type="signal peptide" evidence="10">
    <location>
        <begin position="1"/>
        <end position="20"/>
    </location>
</feature>
<dbReference type="Gene3D" id="1.10.287.70">
    <property type="match status" value="1"/>
</dbReference>
<feature type="transmembrane region" description="Helical" evidence="9">
    <location>
        <begin position="432"/>
        <end position="456"/>
    </location>
</feature>
<evidence type="ECO:0000256" key="2">
    <source>
        <dbReference type="ARBA" id="ARBA00008685"/>
    </source>
</evidence>
<dbReference type="InterPro" id="IPR001320">
    <property type="entry name" value="Iontro_rcpt_C"/>
</dbReference>
<dbReference type="InterPro" id="IPR052192">
    <property type="entry name" value="Insect_Ionotropic_Sensory_Rcpt"/>
</dbReference>
<dbReference type="EMBL" id="JAWJWE010000037">
    <property type="protein sequence ID" value="KAK6625171.1"/>
    <property type="molecule type" value="Genomic_DNA"/>
</dbReference>
<evidence type="ECO:0000256" key="7">
    <source>
        <dbReference type="ARBA" id="ARBA00023170"/>
    </source>
</evidence>
<dbReference type="GO" id="GO:0005886">
    <property type="term" value="C:plasma membrane"/>
    <property type="evidence" value="ECO:0007669"/>
    <property type="project" value="UniProtKB-SubCell"/>
</dbReference>
<feature type="transmembrane region" description="Helical" evidence="9">
    <location>
        <begin position="626"/>
        <end position="650"/>
    </location>
</feature>
<dbReference type="AlphaFoldDB" id="A0AAN8P9D2"/>
<dbReference type="PANTHER" id="PTHR42643:SF33">
    <property type="entry name" value="GLUTAMATE RECEPTOR 2-LIKE PROTEIN"/>
    <property type="match status" value="1"/>
</dbReference>
<evidence type="ECO:0000259" key="11">
    <source>
        <dbReference type="Pfam" id="PF00060"/>
    </source>
</evidence>
<evidence type="ECO:0000256" key="1">
    <source>
        <dbReference type="ARBA" id="ARBA00004651"/>
    </source>
</evidence>
<accession>A0AAN8P9D2</accession>
<feature type="chain" id="PRO_5042895083" description="Ionotropic glutamate receptor C-terminal domain-containing protein" evidence="10">
    <location>
        <begin position="21"/>
        <end position="661"/>
    </location>
</feature>
<evidence type="ECO:0000256" key="10">
    <source>
        <dbReference type="SAM" id="SignalP"/>
    </source>
</evidence>